<gene>
    <name evidence="11" type="ORF">H8S23_06305</name>
</gene>
<dbReference type="Gene3D" id="3.40.50.300">
    <property type="entry name" value="P-loop containing nucleotide triphosphate hydrolases"/>
    <property type="match status" value="1"/>
</dbReference>
<sequence>MIEFQNVAKSYKSKTVLKGVSLTVQTGELVALIGASGCGKTTLLKTVNRLGPADSGEILLDGRPVSQLPLAALRRGIGYVVQDGGLFPHLTVEENLELVLKNAKVPAAGRTARAAELLQMVELQPDEYRMLYPCQLSGGQRQRVGVARAFAADPALILMDEPFSALDPLTRAELQDTLAALQRHTGKTILFVTHDMDEAVKLAQRICFLENGRVVQYDTPENVLRSPADGYVADFVGKNRLWGNPEFIKARDIMKKNPSRISRGRSVLQALQVMNHSGVDSVLVTRAGQLEGVVWLADLQKFKDYRAPLDNFISQDYVSVYEDTSLQKIIDTIDYNISGVIPVLSHKGELLGYLTKSILLATLSKQYETPETQSERSGVI</sequence>
<evidence type="ECO:0000259" key="10">
    <source>
        <dbReference type="PROSITE" id="PS51371"/>
    </source>
</evidence>
<dbReference type="InterPro" id="IPR000644">
    <property type="entry name" value="CBS_dom"/>
</dbReference>
<proteinExistence type="inferred from homology"/>
<dbReference type="SUPFAM" id="SSF54631">
    <property type="entry name" value="CBS-domain pair"/>
    <property type="match status" value="1"/>
</dbReference>
<dbReference type="PROSITE" id="PS50893">
    <property type="entry name" value="ABC_TRANSPORTER_2"/>
    <property type="match status" value="1"/>
</dbReference>
<dbReference type="GO" id="GO:0005524">
    <property type="term" value="F:ATP binding"/>
    <property type="evidence" value="ECO:0007669"/>
    <property type="project" value="UniProtKB-UniRule"/>
</dbReference>
<dbReference type="GO" id="GO:0006865">
    <property type="term" value="P:amino acid transport"/>
    <property type="evidence" value="ECO:0007669"/>
    <property type="project" value="UniProtKB-UniRule"/>
</dbReference>
<dbReference type="RefSeq" id="WP_186887481.1">
    <property type="nucleotide sequence ID" value="NZ_JACONZ010000002.1"/>
</dbReference>
<dbReference type="Proteomes" id="UP000659630">
    <property type="component" value="Unassembled WGS sequence"/>
</dbReference>
<protein>
    <recommendedName>
        <fullName evidence="8">Quaternary amine transport ATP-binding protein</fullName>
        <ecNumber evidence="8">7.6.2.9</ecNumber>
    </recommendedName>
</protein>
<comment type="subcellular location">
    <subcellularLocation>
        <location evidence="8">Cell inner membrane</location>
        <topology evidence="8">Peripheral membrane protein</topology>
    </subcellularLocation>
</comment>
<keyword evidence="8" id="KW-0472">Membrane</keyword>
<dbReference type="PROSITE" id="PS51371">
    <property type="entry name" value="CBS"/>
    <property type="match status" value="2"/>
</dbReference>
<evidence type="ECO:0000313" key="12">
    <source>
        <dbReference type="Proteomes" id="UP000659630"/>
    </source>
</evidence>
<dbReference type="AlphaFoldDB" id="A0A923IA69"/>
<evidence type="ECO:0000256" key="5">
    <source>
        <dbReference type="ARBA" id="ARBA00022840"/>
    </source>
</evidence>
<comment type="similarity">
    <text evidence="1 8">Belongs to the ABC transporter superfamily.</text>
</comment>
<dbReference type="InterPro" id="IPR003593">
    <property type="entry name" value="AAA+_ATPase"/>
</dbReference>
<comment type="catalytic activity">
    <reaction evidence="8">
        <text>a quaternary ammonium(out) + ATP + H2O = a quaternary ammonium(in) + ADP + phosphate + H(+)</text>
        <dbReference type="Rhea" id="RHEA:11036"/>
        <dbReference type="ChEBI" id="CHEBI:15377"/>
        <dbReference type="ChEBI" id="CHEBI:15378"/>
        <dbReference type="ChEBI" id="CHEBI:30616"/>
        <dbReference type="ChEBI" id="CHEBI:35267"/>
        <dbReference type="ChEBI" id="CHEBI:43474"/>
        <dbReference type="ChEBI" id="CHEBI:456216"/>
    </reaction>
</comment>
<dbReference type="Pfam" id="PF00571">
    <property type="entry name" value="CBS"/>
    <property type="match status" value="2"/>
</dbReference>
<keyword evidence="8" id="KW-1003">Cell membrane</keyword>
<evidence type="ECO:0000256" key="4">
    <source>
        <dbReference type="ARBA" id="ARBA00022741"/>
    </source>
</evidence>
<organism evidence="11 12">
    <name type="scientific">Anaerofilum hominis</name>
    <dbReference type="NCBI Taxonomy" id="2763016"/>
    <lineage>
        <taxon>Bacteria</taxon>
        <taxon>Bacillati</taxon>
        <taxon>Bacillota</taxon>
        <taxon>Clostridia</taxon>
        <taxon>Eubacteriales</taxon>
        <taxon>Oscillospiraceae</taxon>
        <taxon>Anaerofilum</taxon>
    </lineage>
</organism>
<reference evidence="11" key="1">
    <citation type="submission" date="2020-08" db="EMBL/GenBank/DDBJ databases">
        <title>Genome public.</title>
        <authorList>
            <person name="Liu C."/>
            <person name="Sun Q."/>
        </authorList>
    </citation>
    <scope>NUCLEOTIDE SEQUENCE</scope>
    <source>
        <strain evidence="11">BX8</strain>
    </source>
</reference>
<dbReference type="InterPro" id="IPR003439">
    <property type="entry name" value="ABC_transporter-like_ATP-bd"/>
</dbReference>
<evidence type="ECO:0000256" key="2">
    <source>
        <dbReference type="ARBA" id="ARBA00022448"/>
    </source>
</evidence>
<comment type="subunit">
    <text evidence="8">The complex is probably composed of two ATP-binding proteins, two transmembrane proteins and a solute-binding protein.</text>
</comment>
<dbReference type="SUPFAM" id="SSF52540">
    <property type="entry name" value="P-loop containing nucleoside triphosphate hydrolases"/>
    <property type="match status" value="1"/>
</dbReference>
<comment type="caution">
    <text evidence="11">The sequence shown here is derived from an EMBL/GenBank/DDBJ whole genome shotgun (WGS) entry which is preliminary data.</text>
</comment>
<evidence type="ECO:0000256" key="8">
    <source>
        <dbReference type="RuleBase" id="RU369116"/>
    </source>
</evidence>
<keyword evidence="3" id="KW-0677">Repeat</keyword>
<dbReference type="PROSITE" id="PS00211">
    <property type="entry name" value="ABC_TRANSPORTER_1"/>
    <property type="match status" value="1"/>
</dbReference>
<accession>A0A923IA69</accession>
<feature type="domain" description="CBS" evidence="10">
    <location>
        <begin position="254"/>
        <end position="309"/>
    </location>
</feature>
<evidence type="ECO:0000256" key="7">
    <source>
        <dbReference type="PROSITE-ProRule" id="PRU00703"/>
    </source>
</evidence>
<dbReference type="InterPro" id="IPR046342">
    <property type="entry name" value="CBS_dom_sf"/>
</dbReference>
<dbReference type="InterPro" id="IPR027417">
    <property type="entry name" value="P-loop_NTPase"/>
</dbReference>
<evidence type="ECO:0000256" key="3">
    <source>
        <dbReference type="ARBA" id="ARBA00022737"/>
    </source>
</evidence>
<dbReference type="EC" id="7.6.2.9" evidence="8"/>
<feature type="domain" description="ABC transporter" evidence="9">
    <location>
        <begin position="2"/>
        <end position="236"/>
    </location>
</feature>
<keyword evidence="6 7" id="KW-0129">CBS domain</keyword>
<dbReference type="EMBL" id="JACONZ010000002">
    <property type="protein sequence ID" value="MBC5581113.1"/>
    <property type="molecule type" value="Genomic_DNA"/>
</dbReference>
<keyword evidence="4 8" id="KW-0547">Nucleotide-binding</keyword>
<dbReference type="GO" id="GO:0005886">
    <property type="term" value="C:plasma membrane"/>
    <property type="evidence" value="ECO:0007669"/>
    <property type="project" value="UniProtKB-SubCell"/>
</dbReference>
<dbReference type="GO" id="GO:0015418">
    <property type="term" value="F:ABC-type quaternary ammonium compound transporting activity"/>
    <property type="evidence" value="ECO:0007669"/>
    <property type="project" value="UniProtKB-EC"/>
</dbReference>
<dbReference type="NCBIfam" id="TIGR01186">
    <property type="entry name" value="proV"/>
    <property type="match status" value="1"/>
</dbReference>
<evidence type="ECO:0000313" key="11">
    <source>
        <dbReference type="EMBL" id="MBC5581113.1"/>
    </source>
</evidence>
<feature type="domain" description="CBS" evidence="10">
    <location>
        <begin position="313"/>
        <end position="371"/>
    </location>
</feature>
<dbReference type="Gene3D" id="3.10.580.10">
    <property type="entry name" value="CBS-domain"/>
    <property type="match status" value="1"/>
</dbReference>
<evidence type="ECO:0000259" key="9">
    <source>
        <dbReference type="PROSITE" id="PS50893"/>
    </source>
</evidence>
<dbReference type="SMART" id="SM00382">
    <property type="entry name" value="AAA"/>
    <property type="match status" value="1"/>
</dbReference>
<dbReference type="GO" id="GO:0031460">
    <property type="term" value="P:glycine betaine transport"/>
    <property type="evidence" value="ECO:0007669"/>
    <property type="project" value="InterPro"/>
</dbReference>
<keyword evidence="12" id="KW-1185">Reference proteome</keyword>
<name>A0A923IA69_9FIRM</name>
<dbReference type="PANTHER" id="PTHR43117">
    <property type="entry name" value="OSMOPROTECTANT IMPORT ATP-BINDING PROTEIN OSMV"/>
    <property type="match status" value="1"/>
</dbReference>
<evidence type="ECO:0000256" key="6">
    <source>
        <dbReference type="ARBA" id="ARBA00023122"/>
    </source>
</evidence>
<keyword evidence="5 8" id="KW-0067">ATP-binding</keyword>
<dbReference type="FunFam" id="3.40.50.300:FF:000425">
    <property type="entry name" value="Probable ABC transporter, ATP-binding subunit"/>
    <property type="match status" value="1"/>
</dbReference>
<dbReference type="InterPro" id="IPR005892">
    <property type="entry name" value="Gly-betaine_transp_ATP-bd"/>
</dbReference>
<dbReference type="GO" id="GO:0016887">
    <property type="term" value="F:ATP hydrolysis activity"/>
    <property type="evidence" value="ECO:0007669"/>
    <property type="project" value="UniProtKB-UniRule"/>
</dbReference>
<dbReference type="Pfam" id="PF00005">
    <property type="entry name" value="ABC_tran"/>
    <property type="match status" value="1"/>
</dbReference>
<dbReference type="InterPro" id="IPR017871">
    <property type="entry name" value="ABC_transporter-like_CS"/>
</dbReference>
<evidence type="ECO:0000256" key="1">
    <source>
        <dbReference type="ARBA" id="ARBA00005417"/>
    </source>
</evidence>
<keyword evidence="8" id="KW-0997">Cell inner membrane</keyword>
<dbReference type="PANTHER" id="PTHR43117:SF4">
    <property type="entry name" value="OSMOPROTECTANT IMPORT ATP-BINDING PROTEIN OSMV"/>
    <property type="match status" value="1"/>
</dbReference>
<keyword evidence="2 8" id="KW-0813">Transport</keyword>